<dbReference type="AlphaFoldDB" id="A0A0A9G2S6"/>
<proteinExistence type="predicted"/>
<reference evidence="1" key="1">
    <citation type="submission" date="2014-09" db="EMBL/GenBank/DDBJ databases">
        <authorList>
            <person name="Magalhaes I.L.F."/>
            <person name="Oliveira U."/>
            <person name="Santos F.R."/>
            <person name="Vidigal T.H.D.A."/>
            <person name="Brescovit A.D."/>
            <person name="Santos A.J."/>
        </authorList>
    </citation>
    <scope>NUCLEOTIDE SEQUENCE</scope>
    <source>
        <tissue evidence="1">Shoot tissue taken approximately 20 cm above the soil surface</tissue>
    </source>
</reference>
<name>A0A0A9G2S6_ARUDO</name>
<reference evidence="1" key="2">
    <citation type="journal article" date="2015" name="Data Brief">
        <title>Shoot transcriptome of the giant reed, Arundo donax.</title>
        <authorList>
            <person name="Barrero R.A."/>
            <person name="Guerrero F.D."/>
            <person name="Moolhuijzen P."/>
            <person name="Goolsby J.A."/>
            <person name="Tidwell J."/>
            <person name="Bellgard S.E."/>
            <person name="Bellgard M.I."/>
        </authorList>
    </citation>
    <scope>NUCLEOTIDE SEQUENCE</scope>
    <source>
        <tissue evidence="1">Shoot tissue taken approximately 20 cm above the soil surface</tissue>
    </source>
</reference>
<dbReference type="EMBL" id="GBRH01181050">
    <property type="protein sequence ID" value="JAE16846.1"/>
    <property type="molecule type" value="Transcribed_RNA"/>
</dbReference>
<evidence type="ECO:0000313" key="1">
    <source>
        <dbReference type="EMBL" id="JAE16846.1"/>
    </source>
</evidence>
<sequence length="38" mass="4794">MFYPMKFFDIHFLWFSSALQDSLLYHDLAYKILMYIKR</sequence>
<organism evidence="1">
    <name type="scientific">Arundo donax</name>
    <name type="common">Giant reed</name>
    <name type="synonym">Donax arundinaceus</name>
    <dbReference type="NCBI Taxonomy" id="35708"/>
    <lineage>
        <taxon>Eukaryota</taxon>
        <taxon>Viridiplantae</taxon>
        <taxon>Streptophyta</taxon>
        <taxon>Embryophyta</taxon>
        <taxon>Tracheophyta</taxon>
        <taxon>Spermatophyta</taxon>
        <taxon>Magnoliopsida</taxon>
        <taxon>Liliopsida</taxon>
        <taxon>Poales</taxon>
        <taxon>Poaceae</taxon>
        <taxon>PACMAD clade</taxon>
        <taxon>Arundinoideae</taxon>
        <taxon>Arundineae</taxon>
        <taxon>Arundo</taxon>
    </lineage>
</organism>
<protein>
    <submittedName>
        <fullName evidence="1">Uncharacterized protein</fullName>
    </submittedName>
</protein>
<accession>A0A0A9G2S6</accession>